<accession>A0A7N9DFE1</accession>
<dbReference type="Ensembl" id="ENSMFAT00000093107.1">
    <property type="protein sequence ID" value="ENSMFAP00000063873.1"/>
    <property type="gene ID" value="ENSMFAG00000049047.1"/>
</dbReference>
<organism evidence="1 2">
    <name type="scientific">Macaca fascicularis</name>
    <name type="common">Crab-eating macaque</name>
    <name type="synonym">Cynomolgus monkey</name>
    <dbReference type="NCBI Taxonomy" id="9541"/>
    <lineage>
        <taxon>Eukaryota</taxon>
        <taxon>Metazoa</taxon>
        <taxon>Chordata</taxon>
        <taxon>Craniata</taxon>
        <taxon>Vertebrata</taxon>
        <taxon>Euteleostomi</taxon>
        <taxon>Mammalia</taxon>
        <taxon>Eutheria</taxon>
        <taxon>Euarchontoglires</taxon>
        <taxon>Primates</taxon>
        <taxon>Haplorrhini</taxon>
        <taxon>Catarrhini</taxon>
        <taxon>Cercopithecidae</taxon>
        <taxon>Cercopithecinae</taxon>
        <taxon>Macaca</taxon>
    </lineage>
</organism>
<reference evidence="1" key="2">
    <citation type="submission" date="2025-08" db="UniProtKB">
        <authorList>
            <consortium name="Ensembl"/>
        </authorList>
    </citation>
    <scope>IDENTIFICATION</scope>
</reference>
<protein>
    <submittedName>
        <fullName evidence="1">Uncharacterized protein</fullName>
    </submittedName>
</protein>
<sequence length="95" mass="10282">MAHCSLDLLGSSHLSTSASQVAWTTGTCHHAQLIFVFFVETKFCHVSQCGLELLGTSGPPTLASLTAMITGMSYHTRLIFFFFGDGFSLYCPGRS</sequence>
<evidence type="ECO:0000313" key="1">
    <source>
        <dbReference type="Ensembl" id="ENSMFAP00000063873.1"/>
    </source>
</evidence>
<name>A0A7N9DFE1_MACFA</name>
<dbReference type="PRINTS" id="PR02045">
    <property type="entry name" value="F138DOMAIN"/>
</dbReference>
<dbReference type="PANTHER" id="PTHR12138:SF133">
    <property type="entry name" value="SECRETED PROTEIN"/>
    <property type="match status" value="1"/>
</dbReference>
<dbReference type="AlphaFoldDB" id="A0A7N9DFE1"/>
<evidence type="ECO:0000313" key="2">
    <source>
        <dbReference type="Proteomes" id="UP000233100"/>
    </source>
</evidence>
<reference evidence="1 2" key="1">
    <citation type="submission" date="2013-03" db="EMBL/GenBank/DDBJ databases">
        <authorList>
            <person name="Warren W."/>
            <person name="Wilson R.K."/>
        </authorList>
    </citation>
    <scope>NUCLEOTIDE SEQUENCE</scope>
</reference>
<reference evidence="1" key="3">
    <citation type="submission" date="2025-09" db="UniProtKB">
        <authorList>
            <consortium name="Ensembl"/>
        </authorList>
    </citation>
    <scope>IDENTIFICATION</scope>
</reference>
<dbReference type="GeneTree" id="ENSGT01150000286943"/>
<keyword evidence="2" id="KW-1185">Reference proteome</keyword>
<dbReference type="PANTHER" id="PTHR12138">
    <property type="entry name" value="PRIMATE-EXPANDED PROTEIN FAMILY"/>
    <property type="match status" value="1"/>
</dbReference>
<dbReference type="Proteomes" id="UP000233100">
    <property type="component" value="Chromosome 20"/>
</dbReference>
<proteinExistence type="predicted"/>